<sequence length="652" mass="72227">PTHRPSAPLSSQLCFEWTKQETLHLMFLHLEESGFMKKRSDDTDLLIHSRHSTQYSIDQDPSDAERGYDEMKLRSPFTPWPHVFNLANCIVGVSVLAMPFVFQQCGILLAVIMIGACAVLTKYTCHFLCKAAFLSSKHSYETLALTALGPKGRRFVELSLLSFLVSSIVAFLVVIGDIGPHLVADYLELEAPTQRLRTLVMVVVLLLVIFPLCLIKDLEKFSVISSFAVLFYAIFVVRMVLEALPALWDGAWSMNVVWWRPSGFLTCLPIVCMALSCQTQLFCVIDCIRDATVSRVDAVVSGAVNFCSAMYAGVGTFGYVAFSARSLHGDVLVELESSFLTQLLKLAFMLSIAISIPLMLFPARIALFNLVLRPTNCELPVSHAMRFSTFHVLTFVILLFNLTVALLIPNVEFILGLTGSLIGSMVSIIIPSLLYLAVVKNREHYSVSYAKICLVAGFFILLASTWATLQVEQTSHVVEKPMPKDTGIDKPALKSLQKLEEKVLNTNLNISAKLDNIADLAAKGKDKEAAHLLVEMKKERKEQEALLKKQEEIVQELHKHVEEQVKAKESGEKEVSKAKPRQAEKKPKESVKSVELEKKAEPVSAILNVTQKVEAIVQEKELTSESIVGPGNVNGSLDAGIGTKKVVEHREA</sequence>
<evidence type="ECO:0000256" key="9">
    <source>
        <dbReference type="SAM" id="Phobius"/>
    </source>
</evidence>
<evidence type="ECO:0000313" key="12">
    <source>
        <dbReference type="WBParaSite" id="HCON_00007650-00001"/>
    </source>
</evidence>
<protein>
    <submittedName>
        <fullName evidence="12">Aa_trans domain-containing protein</fullName>
    </submittedName>
</protein>
<dbReference type="GO" id="GO:0016020">
    <property type="term" value="C:membrane"/>
    <property type="evidence" value="ECO:0007669"/>
    <property type="project" value="UniProtKB-SubCell"/>
</dbReference>
<evidence type="ECO:0000256" key="7">
    <source>
        <dbReference type="SAM" id="Coils"/>
    </source>
</evidence>
<keyword evidence="11" id="KW-1185">Reference proteome</keyword>
<dbReference type="Pfam" id="PF01490">
    <property type="entry name" value="Aa_trans"/>
    <property type="match status" value="1"/>
</dbReference>
<dbReference type="WBParaSite" id="HCON_00007650-00001">
    <property type="protein sequence ID" value="HCON_00007650-00001"/>
    <property type="gene ID" value="HCON_00007650"/>
</dbReference>
<keyword evidence="4" id="KW-0029">Amino-acid transport</keyword>
<accession>A0A7I4XU36</accession>
<feature type="transmembrane region" description="Helical" evidence="9">
    <location>
        <begin position="155"/>
        <end position="176"/>
    </location>
</feature>
<feature type="transmembrane region" description="Helical" evidence="9">
    <location>
        <begin position="414"/>
        <end position="437"/>
    </location>
</feature>
<keyword evidence="3 9" id="KW-0812">Transmembrane</keyword>
<feature type="transmembrane region" description="Helical" evidence="9">
    <location>
        <begin position="108"/>
        <end position="134"/>
    </location>
</feature>
<proteinExistence type="predicted"/>
<dbReference type="OrthoDB" id="513400at2759"/>
<evidence type="ECO:0000259" key="10">
    <source>
        <dbReference type="Pfam" id="PF01490"/>
    </source>
</evidence>
<dbReference type="GO" id="GO:0015179">
    <property type="term" value="F:L-amino acid transmembrane transporter activity"/>
    <property type="evidence" value="ECO:0007669"/>
    <property type="project" value="TreeGrafter"/>
</dbReference>
<dbReference type="PANTHER" id="PTHR22950:SF646">
    <property type="entry name" value="SODIUM-COUPLED NEUTRAL AMINO ACID TRANSPORTER 10-RELATED"/>
    <property type="match status" value="1"/>
</dbReference>
<feature type="domain" description="Amino acid transporter transmembrane" evidence="10">
    <location>
        <begin position="78"/>
        <end position="469"/>
    </location>
</feature>
<dbReference type="Proteomes" id="UP000025227">
    <property type="component" value="Unplaced"/>
</dbReference>
<feature type="transmembrane region" description="Helical" evidence="9">
    <location>
        <begin position="449"/>
        <end position="469"/>
    </location>
</feature>
<keyword evidence="7" id="KW-0175">Coiled coil</keyword>
<dbReference type="InterPro" id="IPR013057">
    <property type="entry name" value="AA_transpt_TM"/>
</dbReference>
<feature type="coiled-coil region" evidence="7">
    <location>
        <begin position="533"/>
        <end position="560"/>
    </location>
</feature>
<evidence type="ECO:0000256" key="1">
    <source>
        <dbReference type="ARBA" id="ARBA00004141"/>
    </source>
</evidence>
<evidence type="ECO:0000256" key="3">
    <source>
        <dbReference type="ARBA" id="ARBA00022692"/>
    </source>
</evidence>
<keyword evidence="6 9" id="KW-0472">Membrane</keyword>
<feature type="transmembrane region" description="Helical" evidence="9">
    <location>
        <begin position="83"/>
        <end position="102"/>
    </location>
</feature>
<feature type="region of interest" description="Disordered" evidence="8">
    <location>
        <begin position="564"/>
        <end position="598"/>
    </location>
</feature>
<feature type="transmembrane region" description="Helical" evidence="9">
    <location>
        <begin position="388"/>
        <end position="408"/>
    </location>
</feature>
<reference evidence="12" key="1">
    <citation type="submission" date="2020-12" db="UniProtKB">
        <authorList>
            <consortium name="WormBaseParasite"/>
        </authorList>
    </citation>
    <scope>IDENTIFICATION</scope>
    <source>
        <strain evidence="12">MHco3</strain>
    </source>
</reference>
<organism evidence="11 12">
    <name type="scientific">Haemonchus contortus</name>
    <name type="common">Barber pole worm</name>
    <dbReference type="NCBI Taxonomy" id="6289"/>
    <lineage>
        <taxon>Eukaryota</taxon>
        <taxon>Metazoa</taxon>
        <taxon>Ecdysozoa</taxon>
        <taxon>Nematoda</taxon>
        <taxon>Chromadorea</taxon>
        <taxon>Rhabditida</taxon>
        <taxon>Rhabditina</taxon>
        <taxon>Rhabditomorpha</taxon>
        <taxon>Strongyloidea</taxon>
        <taxon>Trichostrongylidae</taxon>
        <taxon>Haemonchus</taxon>
    </lineage>
</organism>
<evidence type="ECO:0000256" key="8">
    <source>
        <dbReference type="SAM" id="MobiDB-lite"/>
    </source>
</evidence>
<evidence type="ECO:0000256" key="4">
    <source>
        <dbReference type="ARBA" id="ARBA00022970"/>
    </source>
</evidence>
<evidence type="ECO:0000256" key="2">
    <source>
        <dbReference type="ARBA" id="ARBA00022448"/>
    </source>
</evidence>
<name>A0A7I4XU36_HAECO</name>
<evidence type="ECO:0000313" key="11">
    <source>
        <dbReference type="Proteomes" id="UP000025227"/>
    </source>
</evidence>
<dbReference type="PANTHER" id="PTHR22950">
    <property type="entry name" value="AMINO ACID TRANSPORTER"/>
    <property type="match status" value="1"/>
</dbReference>
<keyword evidence="2" id="KW-0813">Transport</keyword>
<feature type="transmembrane region" description="Helical" evidence="9">
    <location>
        <begin position="342"/>
        <end position="367"/>
    </location>
</feature>
<evidence type="ECO:0000256" key="5">
    <source>
        <dbReference type="ARBA" id="ARBA00022989"/>
    </source>
</evidence>
<comment type="subcellular location">
    <subcellularLocation>
        <location evidence="1">Membrane</location>
        <topology evidence="1">Multi-pass membrane protein</topology>
    </subcellularLocation>
</comment>
<evidence type="ECO:0000256" key="6">
    <source>
        <dbReference type="ARBA" id="ARBA00023136"/>
    </source>
</evidence>
<feature type="transmembrane region" description="Helical" evidence="9">
    <location>
        <begin position="300"/>
        <end position="322"/>
    </location>
</feature>
<dbReference type="OMA" id="INICAAM"/>
<keyword evidence="5 9" id="KW-1133">Transmembrane helix</keyword>
<feature type="transmembrane region" description="Helical" evidence="9">
    <location>
        <begin position="227"/>
        <end position="248"/>
    </location>
</feature>
<feature type="transmembrane region" description="Helical" evidence="9">
    <location>
        <begin position="196"/>
        <end position="215"/>
    </location>
</feature>
<dbReference type="AlphaFoldDB" id="A0A7I4XU36"/>